<dbReference type="Proteomes" id="UP000192674">
    <property type="component" value="Unassembled WGS sequence"/>
</dbReference>
<dbReference type="EMBL" id="FWXV01000009">
    <property type="protein sequence ID" value="SMD23351.1"/>
    <property type="molecule type" value="Genomic_DNA"/>
</dbReference>
<name>A0A1W2FN40_KIBAR</name>
<proteinExistence type="predicted"/>
<accession>A0A1W2FN40</accession>
<dbReference type="OrthoDB" id="9760040at2"/>
<keyword evidence="2" id="KW-1185">Reference proteome</keyword>
<dbReference type="PANTHER" id="PTHR33361:SF2">
    <property type="entry name" value="DUF885 DOMAIN-CONTAINING PROTEIN"/>
    <property type="match status" value="1"/>
</dbReference>
<evidence type="ECO:0000313" key="1">
    <source>
        <dbReference type="EMBL" id="SMD23351.1"/>
    </source>
</evidence>
<dbReference type="PANTHER" id="PTHR33361">
    <property type="entry name" value="GLR0591 PROTEIN"/>
    <property type="match status" value="1"/>
</dbReference>
<dbReference type="InterPro" id="IPR010281">
    <property type="entry name" value="DUF885"/>
</dbReference>
<dbReference type="AlphaFoldDB" id="A0A1W2FN40"/>
<organism evidence="1 2">
    <name type="scientific">Kibdelosporangium aridum</name>
    <dbReference type="NCBI Taxonomy" id="2030"/>
    <lineage>
        <taxon>Bacteria</taxon>
        <taxon>Bacillati</taxon>
        <taxon>Actinomycetota</taxon>
        <taxon>Actinomycetes</taxon>
        <taxon>Pseudonocardiales</taxon>
        <taxon>Pseudonocardiaceae</taxon>
        <taxon>Kibdelosporangium</taxon>
    </lineage>
</organism>
<dbReference type="Pfam" id="PF05960">
    <property type="entry name" value="DUF885"/>
    <property type="match status" value="1"/>
</dbReference>
<gene>
    <name evidence="1" type="ORF">SAMN05661093_07926</name>
</gene>
<dbReference type="RefSeq" id="WP_084432209.1">
    <property type="nucleotide sequence ID" value="NZ_FWXV01000009.1"/>
</dbReference>
<evidence type="ECO:0000313" key="2">
    <source>
        <dbReference type="Proteomes" id="UP000192674"/>
    </source>
</evidence>
<protein>
    <submittedName>
        <fullName evidence="1">Uncharacterized conserved protein, DUF885 familyt</fullName>
    </submittedName>
</protein>
<sequence>MANHTAGVHGASERFVDEYATLDPITATYAGLTGYESEMTDFSPDGHRQRTELASRAVREIQALEPADETEKAAKAHFLERIGLELELAEAGLDIGNINVISSPAQNVRAVFDLLPAQTAEHWADIHALLAKVPAAVDGIKASLTDAANRNQLAALRQVTKVAEQCETWSGGKGESFFKTFIQNAPQSSAELEGAAQRASEAYADLGRFLRQIADRAPKKDAVGEDVYKLWSRYFLGAELDLREAYDWGWTEFFRVEKEMIAVAERIKAGASLSEAAAVLNADARYRIEGRAEFEQWMQRLSDNALSALRGVHFDIPDPLMRLDCKIAPDGGGAGAYYTGPSDDFSRAGAMWWSLPSGRDDFSTWREVSTVYHEGVPGHHLQIATGVYQAESLNRYQRLFGWVSGHGEGWALYAERLMQDLGYLTDDGDLMGMLDAHLFRAARVIIDIGMHLELEIPAGSGFHDGERWTPELGLEFMLTRTLTDADVVRDEIDRYLGWPGQAPSYKLGERYWLQLRDEARRRDGEAFDIKDFHMRALRLGSMGLDNLAASLRG</sequence>
<reference evidence="1 2" key="1">
    <citation type="submission" date="2017-04" db="EMBL/GenBank/DDBJ databases">
        <authorList>
            <person name="Afonso C.L."/>
            <person name="Miller P.J."/>
            <person name="Scott M.A."/>
            <person name="Spackman E."/>
            <person name="Goraichik I."/>
            <person name="Dimitrov K.M."/>
            <person name="Suarez D.L."/>
            <person name="Swayne D.E."/>
        </authorList>
    </citation>
    <scope>NUCLEOTIDE SEQUENCE [LARGE SCALE GENOMIC DNA]</scope>
    <source>
        <strain evidence="1 2">DSM 43828</strain>
    </source>
</reference>